<keyword evidence="11" id="KW-0519">Myristate</keyword>
<comment type="subunit">
    <text evidence="5">Monomer.</text>
</comment>
<evidence type="ECO:0000256" key="16">
    <source>
        <dbReference type="ARBA" id="ARBA00022837"/>
    </source>
</evidence>
<evidence type="ECO:0000256" key="21">
    <source>
        <dbReference type="ARBA" id="ARBA00023139"/>
    </source>
</evidence>
<evidence type="ECO:0000256" key="9">
    <source>
        <dbReference type="ARBA" id="ARBA00022527"/>
    </source>
</evidence>
<evidence type="ECO:0000256" key="11">
    <source>
        <dbReference type="ARBA" id="ARBA00022707"/>
    </source>
</evidence>
<comment type="caution">
    <text evidence="34">The sequence shown here is derived from an EMBL/GenBank/DDBJ whole genome shotgun (WGS) entry which is preliminary data.</text>
</comment>
<dbReference type="InterPro" id="IPR011009">
    <property type="entry name" value="Kinase-like_dom_sf"/>
</dbReference>
<evidence type="ECO:0000256" key="14">
    <source>
        <dbReference type="ARBA" id="ARBA00022741"/>
    </source>
</evidence>
<feature type="domain" description="Protein kinase" evidence="32">
    <location>
        <begin position="66"/>
        <end position="322"/>
    </location>
</feature>
<evidence type="ECO:0000259" key="33">
    <source>
        <dbReference type="PROSITE" id="PS50222"/>
    </source>
</evidence>
<evidence type="ECO:0000256" key="6">
    <source>
        <dbReference type="ARBA" id="ARBA00012513"/>
    </source>
</evidence>
<organism evidence="34 35">
    <name type="scientific">Symbiodinium pilosum</name>
    <name type="common">Dinoflagellate</name>
    <dbReference type="NCBI Taxonomy" id="2952"/>
    <lineage>
        <taxon>Eukaryota</taxon>
        <taxon>Sar</taxon>
        <taxon>Alveolata</taxon>
        <taxon>Dinophyceae</taxon>
        <taxon>Suessiales</taxon>
        <taxon>Symbiodiniaceae</taxon>
        <taxon>Symbiodinium</taxon>
    </lineage>
</organism>
<comment type="catalytic activity">
    <reaction evidence="26">
        <text>L-seryl-[protein] + ATP = O-phospho-L-seryl-[protein] + ADP + H(+)</text>
        <dbReference type="Rhea" id="RHEA:17989"/>
        <dbReference type="Rhea" id="RHEA-COMP:9863"/>
        <dbReference type="Rhea" id="RHEA-COMP:11604"/>
        <dbReference type="ChEBI" id="CHEBI:15378"/>
        <dbReference type="ChEBI" id="CHEBI:29999"/>
        <dbReference type="ChEBI" id="CHEBI:30616"/>
        <dbReference type="ChEBI" id="CHEBI:83421"/>
        <dbReference type="ChEBI" id="CHEBI:456216"/>
        <dbReference type="EC" id="2.7.11.1"/>
    </reaction>
</comment>
<comment type="cofactor">
    <cofactor evidence="1">
        <name>Mg(2+)</name>
        <dbReference type="ChEBI" id="CHEBI:18420"/>
    </cofactor>
</comment>
<evidence type="ECO:0000256" key="28">
    <source>
        <dbReference type="ARBA" id="ARBA00060437"/>
    </source>
</evidence>
<dbReference type="Proteomes" id="UP000649617">
    <property type="component" value="Unassembled WGS sequence"/>
</dbReference>
<dbReference type="SUPFAM" id="SSF47473">
    <property type="entry name" value="EF-hand"/>
    <property type="match status" value="1"/>
</dbReference>
<evidence type="ECO:0000256" key="30">
    <source>
        <dbReference type="PROSITE-ProRule" id="PRU10141"/>
    </source>
</evidence>
<evidence type="ECO:0000259" key="32">
    <source>
        <dbReference type="PROSITE" id="PS50011"/>
    </source>
</evidence>
<dbReference type="GO" id="GO:0005886">
    <property type="term" value="C:plasma membrane"/>
    <property type="evidence" value="ECO:0007669"/>
    <property type="project" value="UniProtKB-SubCell"/>
</dbReference>
<evidence type="ECO:0000256" key="19">
    <source>
        <dbReference type="ARBA" id="ARBA00022870"/>
    </source>
</evidence>
<evidence type="ECO:0000313" key="34">
    <source>
        <dbReference type="EMBL" id="CAE7719463.1"/>
    </source>
</evidence>
<dbReference type="FunFam" id="3.30.200.20:FF:000315">
    <property type="entry name" value="Calcium-dependent protein kinase 3"/>
    <property type="match status" value="1"/>
</dbReference>
<evidence type="ECO:0000256" key="13">
    <source>
        <dbReference type="ARBA" id="ARBA00022737"/>
    </source>
</evidence>
<dbReference type="AlphaFoldDB" id="A0A812X1U4"/>
<evidence type="ECO:0000256" key="5">
    <source>
        <dbReference type="ARBA" id="ARBA00011245"/>
    </source>
</evidence>
<dbReference type="Gene3D" id="1.10.238.10">
    <property type="entry name" value="EF-hand"/>
    <property type="match status" value="2"/>
</dbReference>
<evidence type="ECO:0000256" key="26">
    <source>
        <dbReference type="ARBA" id="ARBA00048679"/>
    </source>
</evidence>
<keyword evidence="15" id="KW-0418">Kinase</keyword>
<dbReference type="FunFam" id="1.10.238.10:FF:000003">
    <property type="entry name" value="Calmodulin A"/>
    <property type="match status" value="1"/>
</dbReference>
<dbReference type="InterPro" id="IPR017441">
    <property type="entry name" value="Protein_kinase_ATP_BS"/>
</dbReference>
<evidence type="ECO:0000256" key="18">
    <source>
        <dbReference type="ARBA" id="ARBA00022846"/>
    </source>
</evidence>
<feature type="region of interest" description="Disordered" evidence="31">
    <location>
        <begin position="1"/>
        <end position="44"/>
    </location>
</feature>
<evidence type="ECO:0000256" key="3">
    <source>
        <dbReference type="ARBA" id="ARBA00004342"/>
    </source>
</evidence>
<accession>A0A812X1U4</accession>
<dbReference type="PROSITE" id="PS50222">
    <property type="entry name" value="EF_HAND_2"/>
    <property type="match status" value="4"/>
</dbReference>
<dbReference type="GO" id="GO:0020005">
    <property type="term" value="C:symbiont-containing vacuole membrane"/>
    <property type="evidence" value="ECO:0007669"/>
    <property type="project" value="UniProtKB-SubCell"/>
</dbReference>
<dbReference type="GO" id="GO:0004674">
    <property type="term" value="F:protein serine/threonine kinase activity"/>
    <property type="evidence" value="ECO:0007669"/>
    <property type="project" value="UniProtKB-KW"/>
</dbReference>
<dbReference type="InterPro" id="IPR018247">
    <property type="entry name" value="EF_Hand_1_Ca_BS"/>
</dbReference>
<evidence type="ECO:0000256" key="8">
    <source>
        <dbReference type="ARBA" id="ARBA00022511"/>
    </source>
</evidence>
<dbReference type="InterPro" id="IPR002048">
    <property type="entry name" value="EF_hand_dom"/>
</dbReference>
<keyword evidence="23" id="KW-0449">Lipoprotein</keyword>
<protein>
    <recommendedName>
        <fullName evidence="29">Calcium-dependent protein kinase 1</fullName>
        <ecNumber evidence="6">2.7.11.1</ecNumber>
    </recommendedName>
</protein>
<keyword evidence="13" id="KW-0677">Repeat</keyword>
<dbReference type="SMART" id="SM00220">
    <property type="entry name" value="S_TKc"/>
    <property type="match status" value="1"/>
</dbReference>
<dbReference type="SUPFAM" id="SSF56112">
    <property type="entry name" value="Protein kinase-like (PK-like)"/>
    <property type="match status" value="1"/>
</dbReference>
<reference evidence="34" key="1">
    <citation type="submission" date="2021-02" db="EMBL/GenBank/DDBJ databases">
        <authorList>
            <person name="Dougan E. K."/>
            <person name="Rhodes N."/>
            <person name="Thang M."/>
            <person name="Chan C."/>
        </authorList>
    </citation>
    <scope>NUCLEOTIDE SEQUENCE</scope>
</reference>
<evidence type="ECO:0000256" key="15">
    <source>
        <dbReference type="ARBA" id="ARBA00022777"/>
    </source>
</evidence>
<keyword evidence="17 30" id="KW-0067">ATP-binding</keyword>
<keyword evidence="7" id="KW-1003">Cell membrane</keyword>
<sequence>MGACGGKTPAARSHSLHVPQDDKAQVNGGYPSDSGTGSTNSKQMKADGINRKQFILSNPGKITDFYKMANKVGEGTYGSVSVAIHHHSHVERAVKVMSKGNIKHVQRFMQEIAIMKSMDHPNIIKLFETFEDRKQIFLVMEYCSGGELFDRIIEAGHFTEKDCAIVVQQMLSAVLYMHTSGVCHRDLKPENFLFLTKGPIDKNVLKIIDFGLSKAFEEGVNMTTKAGTPYYVAPQVLQGRYDKSCDIWSCGVIMYTMLCGYPPFYGKTDQEVLSKVRKGAYTFDSKDWKFVSEDAKKLINQLLKLDPEQRYTSKQALADPWIEQRAPRASNVSLQGDQLLNLRSFRSQNRLKKAALNIIAGQMNESQISDLREVFKALDKNGDGFLTAEELRDGITRADIKHKDIDLAAIMEGVDADGSGQIDYTEFLAATLDKRLYLQRDACWAAFSVFDQDGNGLITVDELKQILEEGSMEEVLDGRTSEELLQEIDKNGDGSIDFEEFMDMMEQRGGTEGPSESGLL</sequence>
<evidence type="ECO:0000256" key="23">
    <source>
        <dbReference type="ARBA" id="ARBA00023288"/>
    </source>
</evidence>
<keyword evidence="12" id="KW-0479">Metal-binding</keyword>
<comment type="catalytic activity">
    <reaction evidence="25">
        <text>L-threonyl-[protein] + ATP = O-phospho-L-threonyl-[protein] + ADP + H(+)</text>
        <dbReference type="Rhea" id="RHEA:46608"/>
        <dbReference type="Rhea" id="RHEA-COMP:11060"/>
        <dbReference type="Rhea" id="RHEA-COMP:11605"/>
        <dbReference type="ChEBI" id="CHEBI:15378"/>
        <dbReference type="ChEBI" id="CHEBI:30013"/>
        <dbReference type="ChEBI" id="CHEBI:30616"/>
        <dbReference type="ChEBI" id="CHEBI:61977"/>
        <dbReference type="ChEBI" id="CHEBI:456216"/>
        <dbReference type="EC" id="2.7.11.1"/>
    </reaction>
</comment>
<evidence type="ECO:0000256" key="20">
    <source>
        <dbReference type="ARBA" id="ARBA00023069"/>
    </source>
</evidence>
<keyword evidence="18" id="KW-0282">Flagellum</keyword>
<evidence type="ECO:0000256" key="22">
    <source>
        <dbReference type="ARBA" id="ARBA00023273"/>
    </source>
</evidence>
<comment type="function">
    <text evidence="27">Calcium-dependent protein kinase which acts as a sensor and effector of intracellular Ca(2+) levels probably in part downstream of cGMP-activated PKG kinase. During the liver stage, involved in sporozoite motility and thus in sporozoite invasion of host hepatocytes, probably together with CDPK4 and CDPK5. In the mosquito midgut and during the last stage of male gamete exflagellation, may play a role in the rupture of the host erythrocyte membrane. In the mosquito midgut, required for the differentiation of the zygote into the ookinete by promoting the translational activation of a subset of repressed mRNAs; these mRNAs are kept repressed in the zygote by the DOZI- or CITH-containing mRNP complexes. Dispensable during the asexual blood stage.</text>
</comment>
<keyword evidence="19" id="KW-0472">Membrane</keyword>
<evidence type="ECO:0000256" key="12">
    <source>
        <dbReference type="ARBA" id="ARBA00022723"/>
    </source>
</evidence>
<keyword evidence="16" id="KW-0106">Calcium</keyword>
<proteinExistence type="inferred from homology"/>
<dbReference type="PROSITE" id="PS00018">
    <property type="entry name" value="EF_HAND_1"/>
    <property type="match status" value="4"/>
</dbReference>
<keyword evidence="35" id="KW-1185">Reference proteome</keyword>
<name>A0A812X1U4_SYMPI</name>
<dbReference type="PROSITE" id="PS00107">
    <property type="entry name" value="PROTEIN_KINASE_ATP"/>
    <property type="match status" value="1"/>
</dbReference>
<dbReference type="GO" id="GO:0005509">
    <property type="term" value="F:calcium ion binding"/>
    <property type="evidence" value="ECO:0007669"/>
    <property type="project" value="InterPro"/>
</dbReference>
<dbReference type="CDD" id="cd05117">
    <property type="entry name" value="STKc_CAMK"/>
    <property type="match status" value="1"/>
</dbReference>
<evidence type="ECO:0000256" key="1">
    <source>
        <dbReference type="ARBA" id="ARBA00001946"/>
    </source>
</evidence>
<feature type="domain" description="EF-hand" evidence="33">
    <location>
        <begin position="402"/>
        <end position="437"/>
    </location>
</feature>
<dbReference type="GO" id="GO:0005524">
    <property type="term" value="F:ATP binding"/>
    <property type="evidence" value="ECO:0007669"/>
    <property type="project" value="UniProtKB-UniRule"/>
</dbReference>
<evidence type="ECO:0000256" key="25">
    <source>
        <dbReference type="ARBA" id="ARBA00047899"/>
    </source>
</evidence>
<dbReference type="Pfam" id="PF13499">
    <property type="entry name" value="EF-hand_7"/>
    <property type="match status" value="2"/>
</dbReference>
<comment type="subcellular location">
    <subcellularLocation>
        <location evidence="3">Cell membrane</location>
        <topology evidence="3">Lipid-anchor</topology>
        <orientation evidence="3">Cytoplasmic side</orientation>
    </subcellularLocation>
    <subcellularLocation>
        <location evidence="2">Cell projection</location>
        <location evidence="2">Cilium</location>
        <location evidence="2">Flagellum</location>
    </subcellularLocation>
    <subcellularLocation>
        <location evidence="4">Host cell membrane</location>
        <topology evidence="4">Lipid-anchor</topology>
    </subcellularLocation>
    <subcellularLocation>
        <location evidence="28">Parasitophorous vacuole membrane</location>
        <topology evidence="28">Lipid-anchor</topology>
    </subcellularLocation>
</comment>
<dbReference type="PROSITE" id="PS00108">
    <property type="entry name" value="PROTEIN_KINASE_ST"/>
    <property type="match status" value="1"/>
</dbReference>
<keyword evidence="14 30" id="KW-0547">Nucleotide-binding</keyword>
<evidence type="ECO:0000256" key="29">
    <source>
        <dbReference type="ARBA" id="ARBA00068067"/>
    </source>
</evidence>
<gene>
    <name evidence="34" type="primary">CPK2</name>
    <name evidence="34" type="ORF">SPIL2461_LOCUS20476</name>
</gene>
<dbReference type="OrthoDB" id="40902at2759"/>
<evidence type="ECO:0000256" key="27">
    <source>
        <dbReference type="ARBA" id="ARBA00056933"/>
    </source>
</evidence>
<evidence type="ECO:0000256" key="2">
    <source>
        <dbReference type="ARBA" id="ARBA00004230"/>
    </source>
</evidence>
<keyword evidence="10" id="KW-0808">Transferase</keyword>
<dbReference type="FunFam" id="1.10.510.10:FF:000398">
    <property type="entry name" value="Calcium-dependent protein kinase 1"/>
    <property type="match status" value="1"/>
</dbReference>
<dbReference type="GO" id="GO:0020002">
    <property type="term" value="C:host cell plasma membrane"/>
    <property type="evidence" value="ECO:0007669"/>
    <property type="project" value="UniProtKB-SubCell"/>
</dbReference>
<evidence type="ECO:0000256" key="10">
    <source>
        <dbReference type="ARBA" id="ARBA00022679"/>
    </source>
</evidence>
<feature type="domain" description="EF-hand" evidence="33">
    <location>
        <begin position="366"/>
        <end position="401"/>
    </location>
</feature>
<dbReference type="InterPro" id="IPR050205">
    <property type="entry name" value="CDPK_Ser/Thr_kinases"/>
</dbReference>
<dbReference type="PANTHER" id="PTHR24349">
    <property type="entry name" value="SERINE/THREONINE-PROTEIN KINASE"/>
    <property type="match status" value="1"/>
</dbReference>
<dbReference type="InterPro" id="IPR000719">
    <property type="entry name" value="Prot_kinase_dom"/>
</dbReference>
<keyword evidence="9" id="KW-0723">Serine/threonine-protein kinase</keyword>
<feature type="binding site" evidence="30">
    <location>
        <position position="95"/>
    </location>
    <ligand>
        <name>ATP</name>
        <dbReference type="ChEBI" id="CHEBI:30616"/>
    </ligand>
</feature>
<dbReference type="GO" id="GO:0031514">
    <property type="term" value="C:motile cilium"/>
    <property type="evidence" value="ECO:0007669"/>
    <property type="project" value="UniProtKB-SubCell"/>
</dbReference>
<keyword evidence="19" id="KW-1043">Host membrane</keyword>
<dbReference type="Gene3D" id="1.10.510.10">
    <property type="entry name" value="Transferase(Phosphotransferase) domain 1"/>
    <property type="match status" value="1"/>
</dbReference>
<evidence type="ECO:0000256" key="17">
    <source>
        <dbReference type="ARBA" id="ARBA00022840"/>
    </source>
</evidence>
<evidence type="ECO:0000256" key="24">
    <source>
        <dbReference type="ARBA" id="ARBA00024334"/>
    </source>
</evidence>
<keyword evidence="20" id="KW-0969">Cilium</keyword>
<dbReference type="InterPro" id="IPR011992">
    <property type="entry name" value="EF-hand-dom_pair"/>
</dbReference>
<evidence type="ECO:0000256" key="31">
    <source>
        <dbReference type="SAM" id="MobiDB-lite"/>
    </source>
</evidence>
<dbReference type="InterPro" id="IPR008271">
    <property type="entry name" value="Ser/Thr_kinase_AS"/>
</dbReference>
<evidence type="ECO:0000256" key="7">
    <source>
        <dbReference type="ARBA" id="ARBA00022475"/>
    </source>
</evidence>
<dbReference type="EC" id="2.7.11.1" evidence="6"/>
<comment type="similarity">
    <text evidence="24">Belongs to the protein kinase superfamily. Ser/Thr protein kinase family. CDPK subfamily.</text>
</comment>
<dbReference type="EMBL" id="CAJNIZ010045415">
    <property type="protein sequence ID" value="CAE7719463.1"/>
    <property type="molecule type" value="Genomic_DNA"/>
</dbReference>
<evidence type="ECO:0000313" key="35">
    <source>
        <dbReference type="Proteomes" id="UP000649617"/>
    </source>
</evidence>
<feature type="domain" description="EF-hand" evidence="33">
    <location>
        <begin position="438"/>
        <end position="473"/>
    </location>
</feature>
<keyword evidence="21" id="KW-0564">Palmitate</keyword>
<feature type="compositionally biased region" description="Polar residues" evidence="31">
    <location>
        <begin position="33"/>
        <end position="43"/>
    </location>
</feature>
<dbReference type="Gene3D" id="3.30.200.20">
    <property type="entry name" value="Phosphorylase Kinase, domain 1"/>
    <property type="match status" value="1"/>
</dbReference>
<dbReference type="Pfam" id="PF00069">
    <property type="entry name" value="Pkinase"/>
    <property type="match status" value="1"/>
</dbReference>
<keyword evidence="8" id="KW-1032">Host cell membrane</keyword>
<keyword evidence="22" id="KW-0966">Cell projection</keyword>
<dbReference type="SMART" id="SM00054">
    <property type="entry name" value="EFh"/>
    <property type="match status" value="4"/>
</dbReference>
<evidence type="ECO:0000256" key="4">
    <source>
        <dbReference type="ARBA" id="ARBA00004425"/>
    </source>
</evidence>
<dbReference type="PROSITE" id="PS50011">
    <property type="entry name" value="PROTEIN_KINASE_DOM"/>
    <property type="match status" value="1"/>
</dbReference>
<feature type="domain" description="EF-hand" evidence="33">
    <location>
        <begin position="476"/>
        <end position="511"/>
    </location>
</feature>